<dbReference type="KEGG" id="tagg:NF865_08225"/>
<name>A0A9E7SNZ0_THEAG</name>
<evidence type="ECO:0000313" key="7">
    <source>
        <dbReference type="EMBL" id="USS40302.1"/>
    </source>
</evidence>
<evidence type="ECO:0000256" key="5">
    <source>
        <dbReference type="ARBA" id="ARBA00023136"/>
    </source>
</evidence>
<feature type="transmembrane region" description="Helical" evidence="6">
    <location>
        <begin position="289"/>
        <end position="306"/>
    </location>
</feature>
<dbReference type="PANTHER" id="PTHR43652:SF6">
    <property type="entry name" value="ARGININE REPRESSOR"/>
    <property type="match status" value="1"/>
</dbReference>
<dbReference type="Proteomes" id="UP001055732">
    <property type="component" value="Chromosome"/>
</dbReference>
<dbReference type="InterPro" id="IPR018385">
    <property type="entry name" value="C4_dicarb_anaerob_car-like"/>
</dbReference>
<gene>
    <name evidence="7" type="ORF">NF865_08225</name>
</gene>
<dbReference type="PANTHER" id="PTHR43652">
    <property type="entry name" value="BASIC AMINO ACID ANTIPORTER YFCC-RELATED"/>
    <property type="match status" value="1"/>
</dbReference>
<keyword evidence="8" id="KW-1185">Reference proteome</keyword>
<feature type="transmembrane region" description="Helical" evidence="6">
    <location>
        <begin position="21"/>
        <end position="39"/>
    </location>
</feature>
<sequence>MGCKGNNENCNGKRKRWIPDAYVIIFIVIVLAAIATWIIPAGEFERTQVGGRTVVVPGTFHYVEKNPIGPWEMFLSIVKGLNEAAPIIFFIFIIGGLIGVVEATGALTAGLSAAALKMKGKETLFIPALMILFGLGGSVFGMAEETLAFVPLMIGLAVAMGYDRVVGISISFLGAATGFAGAFMNPFTIGVAQTIAELPLFSGMQFRIVVWLVFMAITIHHVLSYASKVKRNPEASIVADIPYEEIEVPQNMEGVKLTSNQKLALLAFMGTFVVLIFGVLKYGWYINELSALFIISAIVIGLVARMEPNEIVRQFIKGAASLTYGALIVGFGRTIAVILRDGKILDTIVYALSQPLSGLPHGLIGVGMFFVQTLINFLICSGSGQAVATMPIMVPLSDVVGITRQVAVLAFQFGDGITNIIYPTCGVVMATISMAKIPYDRWLRYAVPLVIKLSIAAIILIYIAVVINLGPF</sequence>
<keyword evidence="3 6" id="KW-0812">Transmembrane</keyword>
<keyword evidence="2" id="KW-1003">Cell membrane</keyword>
<evidence type="ECO:0000256" key="3">
    <source>
        <dbReference type="ARBA" id="ARBA00022692"/>
    </source>
</evidence>
<keyword evidence="4 6" id="KW-1133">Transmembrane helix</keyword>
<dbReference type="EMBL" id="CP099582">
    <property type="protein sequence ID" value="USS40302.1"/>
    <property type="molecule type" value="Genomic_DNA"/>
</dbReference>
<comment type="subcellular location">
    <subcellularLocation>
        <location evidence="1">Cell membrane</location>
        <topology evidence="1">Multi-pass membrane protein</topology>
    </subcellularLocation>
</comment>
<evidence type="ECO:0000256" key="6">
    <source>
        <dbReference type="SAM" id="Phobius"/>
    </source>
</evidence>
<evidence type="ECO:0000256" key="2">
    <source>
        <dbReference type="ARBA" id="ARBA00022475"/>
    </source>
</evidence>
<dbReference type="InterPro" id="IPR051679">
    <property type="entry name" value="DASS-Related_Transporters"/>
</dbReference>
<dbReference type="RefSeq" id="WP_253304259.1">
    <property type="nucleotide sequence ID" value="NZ_CP099582.1"/>
</dbReference>
<evidence type="ECO:0000256" key="1">
    <source>
        <dbReference type="ARBA" id="ARBA00004651"/>
    </source>
</evidence>
<proteinExistence type="predicted"/>
<feature type="transmembrane region" description="Helical" evidence="6">
    <location>
        <begin position="208"/>
        <end position="226"/>
    </location>
</feature>
<feature type="transmembrane region" description="Helical" evidence="6">
    <location>
        <begin position="172"/>
        <end position="196"/>
    </location>
</feature>
<organism evidence="7 8">
    <name type="scientific">Thermococcus aggregans</name>
    <dbReference type="NCBI Taxonomy" id="110163"/>
    <lineage>
        <taxon>Archaea</taxon>
        <taxon>Methanobacteriati</taxon>
        <taxon>Methanobacteriota</taxon>
        <taxon>Thermococci</taxon>
        <taxon>Thermococcales</taxon>
        <taxon>Thermococcaceae</taxon>
        <taxon>Thermococcus</taxon>
    </lineage>
</organism>
<feature type="transmembrane region" description="Helical" evidence="6">
    <location>
        <begin position="87"/>
        <end position="111"/>
    </location>
</feature>
<reference evidence="7" key="1">
    <citation type="journal article" date="1998" name="Int. J. Syst. Bacteriol. 48 Pt">
        <title>Thermococcus guaymasensis sp. nov. and Thermococcus aggregans sp. nov., two novel thermophilic archaea isolated from the Guaymas Basin hydrothermal vent site.</title>
        <authorList>
            <person name="Canganella F."/>
            <person name="Jones W.J."/>
            <person name="Gambacorta A."/>
            <person name="Antranikian G."/>
        </authorList>
    </citation>
    <scope>NUCLEOTIDE SEQUENCE</scope>
    <source>
        <strain evidence="7">TY</strain>
    </source>
</reference>
<keyword evidence="5 6" id="KW-0472">Membrane</keyword>
<feature type="transmembrane region" description="Helical" evidence="6">
    <location>
        <begin position="318"/>
        <end position="339"/>
    </location>
</feature>
<dbReference type="Pfam" id="PF03606">
    <property type="entry name" value="DcuC"/>
    <property type="match status" value="1"/>
</dbReference>
<dbReference type="AlphaFoldDB" id="A0A9E7SNZ0"/>
<dbReference type="GO" id="GO:0005886">
    <property type="term" value="C:plasma membrane"/>
    <property type="evidence" value="ECO:0007669"/>
    <property type="project" value="UniProtKB-SubCell"/>
</dbReference>
<feature type="transmembrane region" description="Helical" evidence="6">
    <location>
        <begin position="147"/>
        <end position="165"/>
    </location>
</feature>
<feature type="transmembrane region" description="Helical" evidence="6">
    <location>
        <begin position="123"/>
        <end position="141"/>
    </location>
</feature>
<accession>A0A9E7SNZ0</accession>
<feature type="transmembrane region" description="Helical" evidence="6">
    <location>
        <begin position="420"/>
        <end position="437"/>
    </location>
</feature>
<evidence type="ECO:0000313" key="8">
    <source>
        <dbReference type="Proteomes" id="UP001055732"/>
    </source>
</evidence>
<evidence type="ECO:0000256" key="4">
    <source>
        <dbReference type="ARBA" id="ARBA00022989"/>
    </source>
</evidence>
<feature type="transmembrane region" description="Helical" evidence="6">
    <location>
        <begin position="263"/>
        <end position="283"/>
    </location>
</feature>
<protein>
    <submittedName>
        <fullName evidence="7">AbgT family transporter</fullName>
    </submittedName>
</protein>
<reference evidence="7" key="2">
    <citation type="submission" date="2022-06" db="EMBL/GenBank/DDBJ databases">
        <authorList>
            <person name="Park Y.-J."/>
        </authorList>
    </citation>
    <scope>NUCLEOTIDE SEQUENCE</scope>
    <source>
        <strain evidence="7">TY</strain>
    </source>
</reference>
<feature type="transmembrane region" description="Helical" evidence="6">
    <location>
        <begin position="449"/>
        <end position="469"/>
    </location>
</feature>